<dbReference type="InterPro" id="IPR011992">
    <property type="entry name" value="EF-hand-dom_pair"/>
</dbReference>
<dbReference type="GO" id="GO:0034454">
    <property type="term" value="P:microtubule anchoring at centrosome"/>
    <property type="evidence" value="ECO:0007669"/>
    <property type="project" value="TreeGrafter"/>
</dbReference>
<dbReference type="InterPro" id="IPR002048">
    <property type="entry name" value="EF_hand_dom"/>
</dbReference>
<keyword evidence="10" id="KW-1185">Reference proteome</keyword>
<keyword evidence="4" id="KW-0106">Calcium</keyword>
<evidence type="ECO:0000313" key="10">
    <source>
        <dbReference type="Proteomes" id="UP000271974"/>
    </source>
</evidence>
<feature type="coiled-coil region" evidence="6">
    <location>
        <begin position="222"/>
        <end position="256"/>
    </location>
</feature>
<evidence type="ECO:0000256" key="6">
    <source>
        <dbReference type="SAM" id="Coils"/>
    </source>
</evidence>
<dbReference type="AlphaFoldDB" id="A0A3S1B438"/>
<dbReference type="PANTHER" id="PTHR18905:SF13">
    <property type="entry name" value="NON-CENTROSOMAL MICROTUBULE ARRAY"/>
    <property type="match status" value="1"/>
</dbReference>
<evidence type="ECO:0000256" key="5">
    <source>
        <dbReference type="ARBA" id="ARBA00023212"/>
    </source>
</evidence>
<comment type="subcellular location">
    <subcellularLocation>
        <location evidence="1">Cytoplasm</location>
        <location evidence="1">Cytoskeleton</location>
        <location evidence="1">Microtubule organizing center</location>
        <location evidence="1">Centrosome</location>
    </subcellularLocation>
</comment>
<comment type="caution">
    <text evidence="9">The sequence shown here is derived from an EMBL/GenBank/DDBJ whole genome shotgun (WGS) entry which is preliminary data.</text>
</comment>
<dbReference type="OrthoDB" id="5799458at2759"/>
<evidence type="ECO:0000313" key="9">
    <source>
        <dbReference type="EMBL" id="RUS74563.1"/>
    </source>
</evidence>
<name>A0A3S1B438_ELYCH</name>
<keyword evidence="5" id="KW-0206">Cytoskeleton</keyword>
<organism evidence="9 10">
    <name type="scientific">Elysia chlorotica</name>
    <name type="common">Eastern emerald elysia</name>
    <name type="synonym">Sea slug</name>
    <dbReference type="NCBI Taxonomy" id="188477"/>
    <lineage>
        <taxon>Eukaryota</taxon>
        <taxon>Metazoa</taxon>
        <taxon>Spiralia</taxon>
        <taxon>Lophotrochozoa</taxon>
        <taxon>Mollusca</taxon>
        <taxon>Gastropoda</taxon>
        <taxon>Heterobranchia</taxon>
        <taxon>Euthyneura</taxon>
        <taxon>Panpulmonata</taxon>
        <taxon>Sacoglossa</taxon>
        <taxon>Placobranchoidea</taxon>
        <taxon>Plakobranchidae</taxon>
        <taxon>Elysia</taxon>
    </lineage>
</organism>
<dbReference type="SUPFAM" id="SSF47473">
    <property type="entry name" value="EF-hand"/>
    <property type="match status" value="1"/>
</dbReference>
<reference evidence="9 10" key="1">
    <citation type="submission" date="2019-01" db="EMBL/GenBank/DDBJ databases">
        <title>A draft genome assembly of the solar-powered sea slug Elysia chlorotica.</title>
        <authorList>
            <person name="Cai H."/>
            <person name="Li Q."/>
            <person name="Fang X."/>
            <person name="Li J."/>
            <person name="Curtis N.E."/>
            <person name="Altenburger A."/>
            <person name="Shibata T."/>
            <person name="Feng M."/>
            <person name="Maeda T."/>
            <person name="Schwartz J.A."/>
            <person name="Shigenobu S."/>
            <person name="Lundholm N."/>
            <person name="Nishiyama T."/>
            <person name="Yang H."/>
            <person name="Hasebe M."/>
            <person name="Li S."/>
            <person name="Pierce S.K."/>
            <person name="Wang J."/>
        </authorList>
    </citation>
    <scope>NUCLEOTIDE SEQUENCE [LARGE SCALE GENOMIC DNA]</scope>
    <source>
        <strain evidence="9">EC2010</strain>
        <tissue evidence="9">Whole organism of an adult</tissue>
    </source>
</reference>
<dbReference type="Proteomes" id="UP000271974">
    <property type="component" value="Unassembled WGS sequence"/>
</dbReference>
<dbReference type="PANTHER" id="PTHR18905">
    <property type="entry name" value="NINEIN"/>
    <property type="match status" value="1"/>
</dbReference>
<evidence type="ECO:0000259" key="8">
    <source>
        <dbReference type="PROSITE" id="PS50222"/>
    </source>
</evidence>
<gene>
    <name evidence="9" type="ORF">EGW08_017669</name>
</gene>
<dbReference type="GO" id="GO:0005509">
    <property type="term" value="F:calcium ion binding"/>
    <property type="evidence" value="ECO:0007669"/>
    <property type="project" value="InterPro"/>
</dbReference>
<dbReference type="Gene3D" id="1.10.238.10">
    <property type="entry name" value="EF-hand"/>
    <property type="match status" value="1"/>
</dbReference>
<evidence type="ECO:0000256" key="4">
    <source>
        <dbReference type="ARBA" id="ARBA00022837"/>
    </source>
</evidence>
<keyword evidence="3" id="KW-0597">Phosphoprotein</keyword>
<evidence type="ECO:0000256" key="7">
    <source>
        <dbReference type="SAM" id="MobiDB-lite"/>
    </source>
</evidence>
<protein>
    <recommendedName>
        <fullName evidence="8">EF-hand domain-containing protein</fullName>
    </recommendedName>
</protein>
<keyword evidence="2" id="KW-0963">Cytoplasm</keyword>
<dbReference type="PROSITE" id="PS50222">
    <property type="entry name" value="EF_HAND_2"/>
    <property type="match status" value="1"/>
</dbReference>
<feature type="domain" description="EF-hand" evidence="8">
    <location>
        <begin position="60"/>
        <end position="95"/>
    </location>
</feature>
<dbReference type="GO" id="GO:0005813">
    <property type="term" value="C:centrosome"/>
    <property type="evidence" value="ECO:0007669"/>
    <property type="project" value="UniProtKB-SubCell"/>
</dbReference>
<keyword evidence="6" id="KW-0175">Coiled coil</keyword>
<proteinExistence type="predicted"/>
<dbReference type="STRING" id="188477.A0A3S1B438"/>
<feature type="region of interest" description="Disordered" evidence="7">
    <location>
        <begin position="282"/>
        <end position="317"/>
    </location>
</feature>
<dbReference type="EMBL" id="RQTK01000819">
    <property type="protein sequence ID" value="RUS74563.1"/>
    <property type="molecule type" value="Genomic_DNA"/>
</dbReference>
<sequence>MAWWGRLREVCGQVGLPDTGTLNLAQFAAVCAHIGLADVTDQNFEMRKQRIRVLFFLGKWHGEGIKEMFFKMDHDNDGLISLPELMKGLPKSSPFHSSSAVHPHLGSSRRQSAGKAASRSRSSSRTRTTDKAGVSPGTLTHTFFSGDFSGVFSTIEHNQDGFAEASDIIDYWEGIGVLNGSDILMALDFNPRGKVKLSDLTASLSEELANQSASETVRSAAILSFQQEVRHLKSTVEQAEAEKKKLRLDLSESTAHNALLAREVDDRHAQLDSSWEKRLVKERNRQGSIHRPFASEADVQPQSHRAPLGYIVDGPQD</sequence>
<accession>A0A3S1B438</accession>
<evidence type="ECO:0000256" key="3">
    <source>
        <dbReference type="ARBA" id="ARBA00022553"/>
    </source>
</evidence>
<evidence type="ECO:0000256" key="1">
    <source>
        <dbReference type="ARBA" id="ARBA00004300"/>
    </source>
</evidence>
<feature type="compositionally biased region" description="Low complexity" evidence="7">
    <location>
        <begin position="108"/>
        <end position="126"/>
    </location>
</feature>
<dbReference type="InterPro" id="IPR018247">
    <property type="entry name" value="EF_Hand_1_Ca_BS"/>
</dbReference>
<feature type="region of interest" description="Disordered" evidence="7">
    <location>
        <begin position="91"/>
        <end position="136"/>
    </location>
</feature>
<evidence type="ECO:0000256" key="2">
    <source>
        <dbReference type="ARBA" id="ARBA00022490"/>
    </source>
</evidence>
<dbReference type="PROSITE" id="PS00018">
    <property type="entry name" value="EF_HAND_1"/>
    <property type="match status" value="1"/>
</dbReference>